<evidence type="ECO:0000313" key="2">
    <source>
        <dbReference type="Proteomes" id="UP000589085"/>
    </source>
</evidence>
<proteinExistence type="predicted"/>
<dbReference type="EMBL" id="JABEQJ010000012">
    <property type="protein sequence ID" value="MBB2160665.1"/>
    <property type="molecule type" value="Genomic_DNA"/>
</dbReference>
<name>A0A7W4NRY5_9PROT</name>
<sequence>MQHENVIVRKILSEALIAVGWNPEGTGVMLPPFTKAKRQAEFLQALPDPARRYFPRVFDILEREIPVPTHYLKETDRPTFKELIYEMSFVPGEEVSRYVERCSPPPAIMARIYEQIALVLRNDVHSLRRVASPGDTLEASYFRKIEDRLDLCRSTAPNTFNEKLLDTDHIIINGVRYRNFRRILGILRENAAYCDVLEPRFHALVMGDTNTENIKINDVAPLVRAQALIEADAPAADIEAALDAITAASIDLRFLDPRAIGFDSEGAETRDDPMYDNKPWHNSLGHYDEVHHERFDLSVSVGEGRTPEVEIRYEPGNPYEHSYRVEDLTERNIDIDERPDVTGMERYFAPVMRKLYDLDNPHSAAVAEDPHWLVRFVFMMGAHFTAMPPFHFQMELDGSLVDSYLVQRRPVAIFCEGIRWLNWSLEMLEGKRRKFLGVPVPDYAVPSLSEPALVDVMEA</sequence>
<organism evidence="1 2">
    <name type="scientific">Gluconacetobacter sacchari</name>
    <dbReference type="NCBI Taxonomy" id="92759"/>
    <lineage>
        <taxon>Bacteria</taxon>
        <taxon>Pseudomonadati</taxon>
        <taxon>Pseudomonadota</taxon>
        <taxon>Alphaproteobacteria</taxon>
        <taxon>Acetobacterales</taxon>
        <taxon>Acetobacteraceae</taxon>
        <taxon>Gluconacetobacter</taxon>
    </lineage>
</organism>
<evidence type="ECO:0000313" key="1">
    <source>
        <dbReference type="EMBL" id="MBB2160665.1"/>
    </source>
</evidence>
<dbReference type="Proteomes" id="UP000589085">
    <property type="component" value="Unassembled WGS sequence"/>
</dbReference>
<accession>A0A7W4NRY5</accession>
<comment type="caution">
    <text evidence="1">The sequence shown here is derived from an EMBL/GenBank/DDBJ whole genome shotgun (WGS) entry which is preliminary data.</text>
</comment>
<dbReference type="RefSeq" id="WP_182997517.1">
    <property type="nucleotide sequence ID" value="NZ_JABEQJ010000012.1"/>
</dbReference>
<reference evidence="1 2" key="1">
    <citation type="submission" date="2020-04" db="EMBL/GenBank/DDBJ databases">
        <title>Description of novel Gluconacetobacter.</title>
        <authorList>
            <person name="Sombolestani A."/>
        </authorList>
    </citation>
    <scope>NUCLEOTIDE SEQUENCE [LARGE SCALE GENOMIC DNA]</scope>
    <source>
        <strain evidence="1 2">LMG 19747</strain>
    </source>
</reference>
<protein>
    <submittedName>
        <fullName evidence="1">Uncharacterized protein</fullName>
    </submittedName>
</protein>
<gene>
    <name evidence="1" type="ORF">HLH48_10830</name>
</gene>
<dbReference type="AlphaFoldDB" id="A0A7W4NRY5"/>